<sequence length="299" mass="31151">MSDRLAPMQRHSMPNSTSVNPLPSTFRSAVLALSLALSLPALAQTNALRVASDVKDIRIKALNVLPKANGSKSDRDDCPQAVMKPASAAARQVAALGWAVMADVPLGSASSGMYRAISFAGRLEAGTSATCNITQGNVAVFDNDKLVALAYGKSAEDTAIGTLTALEGGAVRVWDGDMVASPVGDLRVEADGTVRLGKIADEDAVCHGRAKVPTIYGMPIDKARKALAAKGWKPVRGGPNGEPRQSALVKQGLVETENCAGTGLAYCDFSYTSPAGKLTVTTAGEDDPPHVVDYEVKCR</sequence>
<comment type="caution">
    <text evidence="3">The sequence shown here is derived from an EMBL/GenBank/DDBJ whole genome shotgun (WGS) entry which is preliminary data.</text>
</comment>
<proteinExistence type="predicted"/>
<feature type="region of interest" description="Disordered" evidence="1">
    <location>
        <begin position="1"/>
        <end position="20"/>
    </location>
</feature>
<dbReference type="RefSeq" id="WP_316871635.1">
    <property type="nucleotide sequence ID" value="NZ_CATWAF010000009.1"/>
</dbReference>
<accession>A0AAD2BGE1</accession>
<evidence type="ECO:0000313" key="3">
    <source>
        <dbReference type="EMBL" id="CAJ0706257.1"/>
    </source>
</evidence>
<evidence type="ECO:0000313" key="4">
    <source>
        <dbReference type="Proteomes" id="UP001189915"/>
    </source>
</evidence>
<evidence type="ECO:0000256" key="2">
    <source>
        <dbReference type="SAM" id="SignalP"/>
    </source>
</evidence>
<feature type="signal peptide" evidence="2">
    <location>
        <begin position="1"/>
        <end position="43"/>
    </location>
</feature>
<keyword evidence="4" id="KW-1185">Reference proteome</keyword>
<dbReference type="Proteomes" id="UP001189915">
    <property type="component" value="Unassembled WGS sequence"/>
</dbReference>
<keyword evidence="2" id="KW-0732">Signal</keyword>
<organism evidence="3 4">
    <name type="scientific">Ralstonia wenshanensis</name>
    <dbReference type="NCBI Taxonomy" id="2842456"/>
    <lineage>
        <taxon>Bacteria</taxon>
        <taxon>Pseudomonadati</taxon>
        <taxon>Pseudomonadota</taxon>
        <taxon>Betaproteobacteria</taxon>
        <taxon>Burkholderiales</taxon>
        <taxon>Burkholderiaceae</taxon>
        <taxon>Ralstonia</taxon>
    </lineage>
</organism>
<reference evidence="3 4" key="1">
    <citation type="submission" date="2023-07" db="EMBL/GenBank/DDBJ databases">
        <authorList>
            <person name="Peeters C."/>
        </authorList>
    </citation>
    <scope>NUCLEOTIDE SEQUENCE [LARGE SCALE GENOMIC DNA]</scope>
    <source>
        <strain evidence="3 4">LMG 18091</strain>
    </source>
</reference>
<feature type="chain" id="PRO_5041910115" evidence="2">
    <location>
        <begin position="44"/>
        <end position="299"/>
    </location>
</feature>
<dbReference type="AlphaFoldDB" id="A0AAD2BGE1"/>
<evidence type="ECO:0000256" key="1">
    <source>
        <dbReference type="SAM" id="MobiDB-lite"/>
    </source>
</evidence>
<gene>
    <name evidence="3" type="ORF">LMG18091_04662</name>
</gene>
<dbReference type="EMBL" id="CATWAF010000009">
    <property type="protein sequence ID" value="CAJ0706257.1"/>
    <property type="molecule type" value="Genomic_DNA"/>
</dbReference>
<name>A0AAD2BGE1_9RALS</name>
<protein>
    <submittedName>
        <fullName evidence="3">Uncharacterized protein</fullName>
    </submittedName>
</protein>